<evidence type="ECO:0000313" key="5">
    <source>
        <dbReference type="EMBL" id="SFB60974.1"/>
    </source>
</evidence>
<dbReference type="Pfam" id="PF01420">
    <property type="entry name" value="Methylase_S"/>
    <property type="match status" value="1"/>
</dbReference>
<name>A0A1I1CEH6_9GAMM</name>
<keyword evidence="6" id="KW-1185">Reference proteome</keyword>
<sequence length="437" mass="47680">MSFDLPALPEGWEYKTLASCALKDSISYGVVQPGQAQTAGVPIVRVNNFRDGRIDLSDLMQIQPEIEAKYGRTRLVGGEVLLTLVGSVGQVAIASKKLAGFNVARAVGVIHPAPEIGPEWIALCLRSPLSQRLLNSRANTTVQTTINLKELRDLPLPLPPQEVRKDIIELIFSLDDRITLLRETNATLEAIAQALFKSWFVDFDPVRAKAEGRHPEGMDAATAALFPDSFEESELGLVPRGWMWSDLEEIATVIMGLSPNGDSYNAEGEGVPLINGPVEFGEYFPVQTKWTNSASRLSKAGDLIFCVRGSTTGRRVVSDGEYCIGRGVCVVRSRNGSPSFIYQTINFGLHRLLAKTTGSVFPSLSAPDIKGFQVLKSSTDAMVAYERITEPLLQQVQNNHRKAQTLTHLSDTLLPRLISGQLRVPEAEALVEEAVGA</sequence>
<comment type="similarity">
    <text evidence="1">Belongs to the type-I restriction system S methylase family.</text>
</comment>
<dbReference type="CDD" id="cd17496">
    <property type="entry name" value="RMtype1_S_BliBORF2384P-TRD1-CR1_like"/>
    <property type="match status" value="1"/>
</dbReference>
<dbReference type="SUPFAM" id="SSF116734">
    <property type="entry name" value="DNA methylase specificity domain"/>
    <property type="match status" value="2"/>
</dbReference>
<evidence type="ECO:0000313" key="6">
    <source>
        <dbReference type="Proteomes" id="UP000198861"/>
    </source>
</evidence>
<evidence type="ECO:0000256" key="3">
    <source>
        <dbReference type="ARBA" id="ARBA00023125"/>
    </source>
</evidence>
<keyword evidence="3" id="KW-0238">DNA-binding</keyword>
<feature type="domain" description="Type I restriction modification DNA specificity" evidence="4">
    <location>
        <begin position="38"/>
        <end position="189"/>
    </location>
</feature>
<comment type="caution">
    <text evidence="5">The sequence shown here is derived from an EMBL/GenBank/DDBJ whole genome shotgun (WGS) entry which is preliminary data.</text>
</comment>
<evidence type="ECO:0000256" key="2">
    <source>
        <dbReference type="ARBA" id="ARBA00022747"/>
    </source>
</evidence>
<evidence type="ECO:0000256" key="1">
    <source>
        <dbReference type="ARBA" id="ARBA00010923"/>
    </source>
</evidence>
<protein>
    <submittedName>
        <fullName evidence="5">Type I restriction enzyme, S subunit</fullName>
    </submittedName>
</protein>
<dbReference type="PANTHER" id="PTHR30408:SF13">
    <property type="entry name" value="TYPE I RESTRICTION ENZYME HINDI SPECIFICITY SUBUNIT"/>
    <property type="match status" value="1"/>
</dbReference>
<dbReference type="RefSeq" id="WP_091014104.1">
    <property type="nucleotide sequence ID" value="NZ_FOKJ01000113.1"/>
</dbReference>
<proteinExistence type="inferred from homology"/>
<evidence type="ECO:0000259" key="4">
    <source>
        <dbReference type="Pfam" id="PF01420"/>
    </source>
</evidence>
<accession>A0A1I1CEH6</accession>
<dbReference type="Proteomes" id="UP000198861">
    <property type="component" value="Unassembled WGS sequence"/>
</dbReference>
<dbReference type="CDD" id="cd17256">
    <property type="entry name" value="RMtype1_S_EcoJA65PI-TRD1-CR1_like"/>
    <property type="match status" value="1"/>
</dbReference>
<dbReference type="InterPro" id="IPR052021">
    <property type="entry name" value="Type-I_RS_S_subunit"/>
</dbReference>
<dbReference type="InterPro" id="IPR044946">
    <property type="entry name" value="Restrct_endonuc_typeI_TRD_sf"/>
</dbReference>
<gene>
    <name evidence="5" type="ORF">SAMN04244571_04249</name>
</gene>
<organism evidence="5 6">
    <name type="scientific">Azotobacter beijerinckii</name>
    <dbReference type="NCBI Taxonomy" id="170623"/>
    <lineage>
        <taxon>Bacteria</taxon>
        <taxon>Pseudomonadati</taxon>
        <taxon>Pseudomonadota</taxon>
        <taxon>Gammaproteobacteria</taxon>
        <taxon>Pseudomonadales</taxon>
        <taxon>Pseudomonadaceae</taxon>
        <taxon>Azotobacter</taxon>
    </lineage>
</organism>
<dbReference type="InterPro" id="IPR000055">
    <property type="entry name" value="Restrct_endonuc_typeI_TRD"/>
</dbReference>
<dbReference type="EMBL" id="FOKJ01000113">
    <property type="protein sequence ID" value="SFB60974.1"/>
    <property type="molecule type" value="Genomic_DNA"/>
</dbReference>
<dbReference type="PANTHER" id="PTHR30408">
    <property type="entry name" value="TYPE-1 RESTRICTION ENZYME ECOKI SPECIFICITY PROTEIN"/>
    <property type="match status" value="1"/>
</dbReference>
<dbReference type="Gene3D" id="3.90.220.20">
    <property type="entry name" value="DNA methylase specificity domains"/>
    <property type="match status" value="2"/>
</dbReference>
<keyword evidence="2" id="KW-0680">Restriction system</keyword>
<reference evidence="5 6" key="1">
    <citation type="submission" date="2016-10" db="EMBL/GenBank/DDBJ databases">
        <authorList>
            <person name="Varghese N."/>
            <person name="Submissions S."/>
        </authorList>
    </citation>
    <scope>NUCLEOTIDE SEQUENCE [LARGE SCALE GENOMIC DNA]</scope>
    <source>
        <strain evidence="5 6">DSM 282</strain>
    </source>
</reference>